<dbReference type="Proteomes" id="UP000247409">
    <property type="component" value="Unassembled WGS sequence"/>
</dbReference>
<comment type="caution">
    <text evidence="2">The sequence shown here is derived from an EMBL/GenBank/DDBJ whole genome shotgun (WGS) entry which is preliminary data.</text>
</comment>
<reference evidence="2 3" key="1">
    <citation type="journal article" date="2018" name="Mol. Biol. Evol.">
        <title>Analysis of the draft genome of the red seaweed Gracilariopsis chorda provides insights into genome size evolution in Rhodophyta.</title>
        <authorList>
            <person name="Lee J."/>
            <person name="Yang E.C."/>
            <person name="Graf L."/>
            <person name="Yang J.H."/>
            <person name="Qiu H."/>
            <person name="Zel Zion U."/>
            <person name="Chan C.X."/>
            <person name="Stephens T.G."/>
            <person name="Weber A.P.M."/>
            <person name="Boo G.H."/>
            <person name="Boo S.M."/>
            <person name="Kim K.M."/>
            <person name="Shin Y."/>
            <person name="Jung M."/>
            <person name="Lee S.J."/>
            <person name="Yim H.S."/>
            <person name="Lee J.H."/>
            <person name="Bhattacharya D."/>
            <person name="Yoon H.S."/>
        </authorList>
    </citation>
    <scope>NUCLEOTIDE SEQUENCE [LARGE SCALE GENOMIC DNA]</scope>
    <source>
        <strain evidence="2 3">SKKU-2015</strain>
        <tissue evidence="2">Whole body</tissue>
    </source>
</reference>
<feature type="compositionally biased region" description="Low complexity" evidence="1">
    <location>
        <begin position="646"/>
        <end position="660"/>
    </location>
</feature>
<feature type="compositionally biased region" description="Polar residues" evidence="1">
    <location>
        <begin position="86"/>
        <end position="102"/>
    </location>
</feature>
<gene>
    <name evidence="2" type="ORF">BWQ96_06148</name>
</gene>
<dbReference type="AlphaFoldDB" id="A0A2V3IPT3"/>
<feature type="region of interest" description="Disordered" evidence="1">
    <location>
        <begin position="630"/>
        <end position="661"/>
    </location>
</feature>
<organism evidence="2 3">
    <name type="scientific">Gracilariopsis chorda</name>
    <dbReference type="NCBI Taxonomy" id="448386"/>
    <lineage>
        <taxon>Eukaryota</taxon>
        <taxon>Rhodophyta</taxon>
        <taxon>Florideophyceae</taxon>
        <taxon>Rhodymeniophycidae</taxon>
        <taxon>Gracilariales</taxon>
        <taxon>Gracilariaceae</taxon>
        <taxon>Gracilariopsis</taxon>
    </lineage>
</organism>
<protein>
    <submittedName>
        <fullName evidence="2">Uncharacterized protein</fullName>
    </submittedName>
</protein>
<dbReference type="OrthoDB" id="10374636at2759"/>
<sequence>MEDLFNLGGTDSSMFDNISGSFDIENALITSPPAPPLYASEVPPHMRAHTDVEFISVEENPAINKTPTPTPPTSVKQETAEVPALSAQQVPQQPENAASQNPVDDDRRRLRPVAESIVSESWRLGRTPPDFIAATRLKLVHTAAITTLEDSSDQPAIQLMSSTLKSEPMSMEDNAPESLWSFPPASEGALLDALFSKIVNSEAPSTRFMSYLSYALLTGGVSQRAVVSAYISWASGAASVSDRVMKNFAVFFAEVIPNYCFSMTDSDLTAEAKDFLTAFISVVNSTAKSPSIAPTLVQMLNHDRTVALVRACLRKLPTMWVPLNAAIAQLETAPPGEIGISQSFAPQSAFAEASELKELVQRLRRGLCAGIKTLEQMLSSITNIAHISKSNTDLPGALNIPYAVTVQVFGNEVASALRDLWSQIESPGGDIQHLSSLVRATKPSTPSHPQPAQKYGFAEKVRACEAVVRFLAEKASMPGAAEMWRGVWGGTQRLQRVIRDAVPQVKNEIATESSALIVATAVVCCAAMCLGPSLRIEDGNDGIEITDLQLEAQQQAQNQQVDETIGELTSFAVNSLESAAVADETPVWKSFGLWLLLLMSRAGCMLRASGCDHVRAVKVIRAWGGMPIGTPGAHASHGTSAHKHSQSGSGHQQSQQSSSSMAHSEGVALFSSSASLAIIDASDVSGNDETIRSLCEDLVQ</sequence>
<evidence type="ECO:0000313" key="2">
    <source>
        <dbReference type="EMBL" id="PXF44067.1"/>
    </source>
</evidence>
<dbReference type="EMBL" id="NBIV01000102">
    <property type="protein sequence ID" value="PXF44067.1"/>
    <property type="molecule type" value="Genomic_DNA"/>
</dbReference>
<proteinExistence type="predicted"/>
<evidence type="ECO:0000256" key="1">
    <source>
        <dbReference type="SAM" id="MobiDB-lite"/>
    </source>
</evidence>
<accession>A0A2V3IPT3</accession>
<feature type="region of interest" description="Disordered" evidence="1">
    <location>
        <begin position="59"/>
        <end position="109"/>
    </location>
</feature>
<keyword evidence="3" id="KW-1185">Reference proteome</keyword>
<name>A0A2V3IPT3_9FLOR</name>
<evidence type="ECO:0000313" key="3">
    <source>
        <dbReference type="Proteomes" id="UP000247409"/>
    </source>
</evidence>